<dbReference type="STRING" id="1798351.A2930_02285"/>
<dbReference type="Proteomes" id="UP000178114">
    <property type="component" value="Unassembled WGS sequence"/>
</dbReference>
<protein>
    <submittedName>
        <fullName evidence="1">Uncharacterized protein</fullName>
    </submittedName>
</protein>
<comment type="caution">
    <text evidence="1">The sequence shown here is derived from an EMBL/GenBank/DDBJ whole genome shotgun (WGS) entry which is preliminary data.</text>
</comment>
<accession>A0A1F5X048</accession>
<dbReference type="AlphaFoldDB" id="A0A1F5X048"/>
<evidence type="ECO:0000313" key="1">
    <source>
        <dbReference type="EMBL" id="OGF81267.1"/>
    </source>
</evidence>
<proteinExistence type="predicted"/>
<gene>
    <name evidence="1" type="ORF">A2930_02285</name>
</gene>
<sequence length="67" mass="7439">MAKNMKSKVSLCTERVWDNGDMRSCDKPSCVAIDAIRLCPEHAQATILNLMDFAKAVRKAQEALNLS</sequence>
<dbReference type="EMBL" id="MFID01000014">
    <property type="protein sequence ID" value="OGF81267.1"/>
    <property type="molecule type" value="Genomic_DNA"/>
</dbReference>
<evidence type="ECO:0000313" key="2">
    <source>
        <dbReference type="Proteomes" id="UP000178114"/>
    </source>
</evidence>
<reference evidence="1 2" key="1">
    <citation type="journal article" date="2016" name="Nat. Commun.">
        <title>Thousands of microbial genomes shed light on interconnected biogeochemical processes in an aquifer system.</title>
        <authorList>
            <person name="Anantharaman K."/>
            <person name="Brown C.T."/>
            <person name="Hug L.A."/>
            <person name="Sharon I."/>
            <person name="Castelle C.J."/>
            <person name="Probst A.J."/>
            <person name="Thomas B.C."/>
            <person name="Singh A."/>
            <person name="Wilkins M.J."/>
            <person name="Karaoz U."/>
            <person name="Brodie E.L."/>
            <person name="Williams K.H."/>
            <person name="Hubbard S.S."/>
            <person name="Banfield J.F."/>
        </authorList>
    </citation>
    <scope>NUCLEOTIDE SEQUENCE [LARGE SCALE GENOMIC DNA]</scope>
</reference>
<name>A0A1F5X048_9BACT</name>
<organism evidence="1 2">
    <name type="scientific">Candidatus Giovannonibacteria bacterium RIFCSPLOWO2_01_FULL_45_34</name>
    <dbReference type="NCBI Taxonomy" id="1798351"/>
    <lineage>
        <taxon>Bacteria</taxon>
        <taxon>Candidatus Giovannoniibacteriota</taxon>
    </lineage>
</organism>